<sequence length="305" mass="34013">MPSHNSSRYVPSLSQSVVQGTSWKTLVGTPNTPRYQAEISQGRLEYLLNFQTLITDLTGLPMSNTSLLNEGTAVAEAMAMCNNIQKGKKTFLLASNCHPQMIDICKTQADGFDLKVLVSNLKDISHKWGDVYGALVQYPGTEGEILVYKEFVKNAHDHGDKVAMALDLLALCVEAVRRDGGEYYGRVRAEVWCAYGVWGPHATFLATSQEYKRMMPDRIIGMSVDSSGKQALRMISGYGHQDDTKREEHKEQDYFQRVFDRKFEELLQGRGLVQMMSGANNAKNSSRCDSMLIGDKAADNTLYSV</sequence>
<dbReference type="GO" id="GO:0030170">
    <property type="term" value="F:pyridoxal phosphate binding"/>
    <property type="evidence" value="ECO:0007669"/>
    <property type="project" value="TreeGrafter"/>
</dbReference>
<dbReference type="SUPFAM" id="SSF53383">
    <property type="entry name" value="PLP-dependent transferases"/>
    <property type="match status" value="1"/>
</dbReference>
<comment type="caution">
    <text evidence="3">The sequence shown here is derived from an EMBL/GenBank/DDBJ whole genome shotgun (WGS) entry which is preliminary data.</text>
</comment>
<feature type="domain" description="Glycine cleavage system P-protein N-terminal" evidence="2">
    <location>
        <begin position="14"/>
        <end position="235"/>
    </location>
</feature>
<dbReference type="GO" id="GO:0005960">
    <property type="term" value="C:glycine cleavage complex"/>
    <property type="evidence" value="ECO:0007669"/>
    <property type="project" value="TreeGrafter"/>
</dbReference>
<dbReference type="GO" id="GO:0019464">
    <property type="term" value="P:glycine decarboxylation via glycine cleavage system"/>
    <property type="evidence" value="ECO:0007669"/>
    <property type="project" value="TreeGrafter"/>
</dbReference>
<proteinExistence type="predicted"/>
<evidence type="ECO:0000313" key="4">
    <source>
        <dbReference type="Proteomes" id="UP000325081"/>
    </source>
</evidence>
<dbReference type="EMBL" id="BKCP01006726">
    <property type="protein sequence ID" value="GER43645.1"/>
    <property type="molecule type" value="Genomic_DNA"/>
</dbReference>
<dbReference type="OrthoDB" id="6537869at2759"/>
<dbReference type="Proteomes" id="UP000325081">
    <property type="component" value="Unassembled WGS sequence"/>
</dbReference>
<name>A0A5A7QEG2_STRAF</name>
<dbReference type="PANTHER" id="PTHR11773:SF1">
    <property type="entry name" value="GLYCINE DEHYDROGENASE (DECARBOXYLATING), MITOCHONDRIAL"/>
    <property type="match status" value="1"/>
</dbReference>
<protein>
    <submittedName>
        <fullName evidence="3">Glycine dehydrogenase (Decarboxylating)</fullName>
    </submittedName>
</protein>
<dbReference type="GO" id="GO:0004375">
    <property type="term" value="F:glycine dehydrogenase (decarboxylating) activity"/>
    <property type="evidence" value="ECO:0007669"/>
    <property type="project" value="InterPro"/>
</dbReference>
<reference evidence="4" key="1">
    <citation type="journal article" date="2019" name="Curr. Biol.">
        <title>Genome Sequence of Striga asiatica Provides Insight into the Evolution of Plant Parasitism.</title>
        <authorList>
            <person name="Yoshida S."/>
            <person name="Kim S."/>
            <person name="Wafula E.K."/>
            <person name="Tanskanen J."/>
            <person name="Kim Y.M."/>
            <person name="Honaas L."/>
            <person name="Yang Z."/>
            <person name="Spallek T."/>
            <person name="Conn C.E."/>
            <person name="Ichihashi Y."/>
            <person name="Cheong K."/>
            <person name="Cui S."/>
            <person name="Der J.P."/>
            <person name="Gundlach H."/>
            <person name="Jiao Y."/>
            <person name="Hori C."/>
            <person name="Ishida J.K."/>
            <person name="Kasahara H."/>
            <person name="Kiba T."/>
            <person name="Kim M.S."/>
            <person name="Koo N."/>
            <person name="Laohavisit A."/>
            <person name="Lee Y.H."/>
            <person name="Lumba S."/>
            <person name="McCourt P."/>
            <person name="Mortimer J.C."/>
            <person name="Mutuku J.M."/>
            <person name="Nomura T."/>
            <person name="Sasaki-Sekimoto Y."/>
            <person name="Seto Y."/>
            <person name="Wang Y."/>
            <person name="Wakatake T."/>
            <person name="Sakakibara H."/>
            <person name="Demura T."/>
            <person name="Yamaguchi S."/>
            <person name="Yoneyama K."/>
            <person name="Manabe R.I."/>
            <person name="Nelson D.C."/>
            <person name="Schulman A.H."/>
            <person name="Timko M.P."/>
            <person name="dePamphilis C.W."/>
            <person name="Choi D."/>
            <person name="Shirasu K."/>
        </authorList>
    </citation>
    <scope>NUCLEOTIDE SEQUENCE [LARGE SCALE GENOMIC DNA]</scope>
    <source>
        <strain evidence="4">cv. UVA1</strain>
    </source>
</reference>
<keyword evidence="1" id="KW-0560">Oxidoreductase</keyword>
<organism evidence="3 4">
    <name type="scientific">Striga asiatica</name>
    <name type="common">Asiatic witchweed</name>
    <name type="synonym">Buchnera asiatica</name>
    <dbReference type="NCBI Taxonomy" id="4170"/>
    <lineage>
        <taxon>Eukaryota</taxon>
        <taxon>Viridiplantae</taxon>
        <taxon>Streptophyta</taxon>
        <taxon>Embryophyta</taxon>
        <taxon>Tracheophyta</taxon>
        <taxon>Spermatophyta</taxon>
        <taxon>Magnoliopsida</taxon>
        <taxon>eudicotyledons</taxon>
        <taxon>Gunneridae</taxon>
        <taxon>Pentapetalae</taxon>
        <taxon>asterids</taxon>
        <taxon>lamiids</taxon>
        <taxon>Lamiales</taxon>
        <taxon>Orobanchaceae</taxon>
        <taxon>Buchnereae</taxon>
        <taxon>Striga</taxon>
    </lineage>
</organism>
<dbReference type="InterPro" id="IPR049315">
    <property type="entry name" value="GDC-P_N"/>
</dbReference>
<dbReference type="AlphaFoldDB" id="A0A5A7QEG2"/>
<accession>A0A5A7QEG2</accession>
<gene>
    <name evidence="3" type="ORF">STAS_20511</name>
</gene>
<dbReference type="InterPro" id="IPR020581">
    <property type="entry name" value="GDC_P"/>
</dbReference>
<dbReference type="PANTHER" id="PTHR11773">
    <property type="entry name" value="GLYCINE DEHYDROGENASE, DECARBOXYLATING"/>
    <property type="match status" value="1"/>
</dbReference>
<evidence type="ECO:0000313" key="3">
    <source>
        <dbReference type="EMBL" id="GER43645.1"/>
    </source>
</evidence>
<dbReference type="Gene3D" id="3.40.640.10">
    <property type="entry name" value="Type I PLP-dependent aspartate aminotransferase-like (Major domain)"/>
    <property type="match status" value="1"/>
</dbReference>
<dbReference type="InterPro" id="IPR015424">
    <property type="entry name" value="PyrdxlP-dep_Trfase"/>
</dbReference>
<dbReference type="InterPro" id="IPR015421">
    <property type="entry name" value="PyrdxlP-dep_Trfase_major"/>
</dbReference>
<evidence type="ECO:0000259" key="2">
    <source>
        <dbReference type="Pfam" id="PF02347"/>
    </source>
</evidence>
<dbReference type="GO" id="GO:0009941">
    <property type="term" value="C:chloroplast envelope"/>
    <property type="evidence" value="ECO:0007669"/>
    <property type="project" value="TreeGrafter"/>
</dbReference>
<keyword evidence="4" id="KW-1185">Reference proteome</keyword>
<dbReference type="GO" id="GO:0005739">
    <property type="term" value="C:mitochondrion"/>
    <property type="evidence" value="ECO:0007669"/>
    <property type="project" value="TreeGrafter"/>
</dbReference>
<dbReference type="GO" id="GO:0016594">
    <property type="term" value="F:glycine binding"/>
    <property type="evidence" value="ECO:0007669"/>
    <property type="project" value="TreeGrafter"/>
</dbReference>
<evidence type="ECO:0000256" key="1">
    <source>
        <dbReference type="ARBA" id="ARBA00023002"/>
    </source>
</evidence>
<dbReference type="GO" id="GO:0048046">
    <property type="term" value="C:apoplast"/>
    <property type="evidence" value="ECO:0007669"/>
    <property type="project" value="TreeGrafter"/>
</dbReference>
<dbReference type="Pfam" id="PF02347">
    <property type="entry name" value="GDC-P"/>
    <property type="match status" value="1"/>
</dbReference>